<accession>A0AAP0Q0S4</accession>
<proteinExistence type="predicted"/>
<dbReference type="Proteomes" id="UP001420932">
    <property type="component" value="Unassembled WGS sequence"/>
</dbReference>
<protein>
    <submittedName>
        <fullName evidence="1">Uncharacterized protein</fullName>
    </submittedName>
</protein>
<dbReference type="EMBL" id="JBBNAF010000002">
    <property type="protein sequence ID" value="KAK9162745.1"/>
    <property type="molecule type" value="Genomic_DNA"/>
</dbReference>
<evidence type="ECO:0000313" key="1">
    <source>
        <dbReference type="EMBL" id="KAK9162745.1"/>
    </source>
</evidence>
<name>A0AAP0Q0S4_9MAGN</name>
<evidence type="ECO:0000313" key="2">
    <source>
        <dbReference type="Proteomes" id="UP001420932"/>
    </source>
</evidence>
<keyword evidence="2" id="KW-1185">Reference proteome</keyword>
<reference evidence="1 2" key="1">
    <citation type="submission" date="2024-01" db="EMBL/GenBank/DDBJ databases">
        <title>Genome assemblies of Stephania.</title>
        <authorList>
            <person name="Yang L."/>
        </authorList>
    </citation>
    <scope>NUCLEOTIDE SEQUENCE [LARGE SCALE GENOMIC DNA]</scope>
    <source>
        <strain evidence="1">YNDBR</strain>
        <tissue evidence="1">Leaf</tissue>
    </source>
</reference>
<comment type="caution">
    <text evidence="1">The sequence shown here is derived from an EMBL/GenBank/DDBJ whole genome shotgun (WGS) entry which is preliminary data.</text>
</comment>
<organism evidence="1 2">
    <name type="scientific">Stephania yunnanensis</name>
    <dbReference type="NCBI Taxonomy" id="152371"/>
    <lineage>
        <taxon>Eukaryota</taxon>
        <taxon>Viridiplantae</taxon>
        <taxon>Streptophyta</taxon>
        <taxon>Embryophyta</taxon>
        <taxon>Tracheophyta</taxon>
        <taxon>Spermatophyta</taxon>
        <taxon>Magnoliopsida</taxon>
        <taxon>Ranunculales</taxon>
        <taxon>Menispermaceae</taxon>
        <taxon>Menispermoideae</taxon>
        <taxon>Cissampelideae</taxon>
        <taxon>Stephania</taxon>
    </lineage>
</organism>
<gene>
    <name evidence="1" type="ORF">Syun_003647</name>
</gene>
<sequence length="85" mass="10121">MVLLERRKKHTQKLKIYKEKNFDFCEEAKGDLCGRFFSSLIQRLLRLSKEYKNLFKADLFCHSLVCKKVLDLKSCLCLIYIVLCI</sequence>
<dbReference type="AlphaFoldDB" id="A0AAP0Q0S4"/>